<evidence type="ECO:0000313" key="1">
    <source>
        <dbReference type="EMBL" id="QOP41429.1"/>
    </source>
</evidence>
<proteinExistence type="predicted"/>
<protein>
    <submittedName>
        <fullName evidence="1">Capsular biosynthesis protein</fullName>
    </submittedName>
</protein>
<reference evidence="1 2" key="1">
    <citation type="submission" date="2019-06" db="EMBL/GenBank/DDBJ databases">
        <title>Sulfurimonas gotlandica sp. nov., a chemoautotrophic and psychrotolerant epsilonproteobacterium isolated from a pelagic redoxcline, and an emended description of the genus Sulfurimonas.</title>
        <authorList>
            <person name="Wang S."/>
            <person name="Jiang L."/>
            <person name="Shao Z."/>
        </authorList>
    </citation>
    <scope>NUCLEOTIDE SEQUENCE [LARGE SCALE GENOMIC DNA]</scope>
    <source>
        <strain evidence="1 2">B2</strain>
    </source>
</reference>
<name>A0A7M1AVG5_9BACT</name>
<dbReference type="GO" id="GO:0015774">
    <property type="term" value="P:polysaccharide transport"/>
    <property type="evidence" value="ECO:0007669"/>
    <property type="project" value="InterPro"/>
</dbReference>
<dbReference type="InterPro" id="IPR007833">
    <property type="entry name" value="Capsule_polysaccharide_synth"/>
</dbReference>
<dbReference type="Proteomes" id="UP000593910">
    <property type="component" value="Chromosome"/>
</dbReference>
<dbReference type="GO" id="GO:0000271">
    <property type="term" value="P:polysaccharide biosynthetic process"/>
    <property type="evidence" value="ECO:0007669"/>
    <property type="project" value="InterPro"/>
</dbReference>
<dbReference type="EMBL" id="CP041165">
    <property type="protein sequence ID" value="QOP41429.1"/>
    <property type="molecule type" value="Genomic_DNA"/>
</dbReference>
<sequence length="398" mass="47098">MQIFDIVGDVAGKNILLFQGPMGDFFNVLDQKFAKHGAKTFRIGLNAGDQFFADARHFTPYKGTLYDWKKYIKEYLQSYWIDMIFVFGDCRIYQKQAIEIAKKLGIKVFVFEEGYIRPDFITLEENGVNDNSSLPRERQFYDALEYDETKICNSKNVVHIGSTYLKMARQASIYYLVSNLFFFHYPHYQHHRNFSSLLEHLYGWRNFFRKQLYRVLEWNKDKLYKTTLSKKYYFVALQTFEDFQISHHSDYNSIEEFILEVLESFCIHAPKDSYIVFKHHPMDRGKKNYKRLIQNYAEKKGCAQRVKVVYDLHLPTLLKNAIATVTINSTVGISSLYHQTPTICMGRSFYDIDGLTSKGVALDKFWTEYKEVDQELFNKFRCYLIEKTQINGSFYKSL</sequence>
<evidence type="ECO:0000313" key="2">
    <source>
        <dbReference type="Proteomes" id="UP000593910"/>
    </source>
</evidence>
<dbReference type="AlphaFoldDB" id="A0A7M1AVG5"/>
<dbReference type="KEGG" id="smax:FJR03_06595"/>
<dbReference type="RefSeq" id="WP_193112744.1">
    <property type="nucleotide sequence ID" value="NZ_CP041165.1"/>
</dbReference>
<keyword evidence="2" id="KW-1185">Reference proteome</keyword>
<dbReference type="Pfam" id="PF05159">
    <property type="entry name" value="Capsule_synth"/>
    <property type="match status" value="1"/>
</dbReference>
<gene>
    <name evidence="1" type="ORF">FJR03_06595</name>
</gene>
<organism evidence="1 2">
    <name type="scientific">Sulfurimonas marina</name>
    <dbReference type="NCBI Taxonomy" id="2590551"/>
    <lineage>
        <taxon>Bacteria</taxon>
        <taxon>Pseudomonadati</taxon>
        <taxon>Campylobacterota</taxon>
        <taxon>Epsilonproteobacteria</taxon>
        <taxon>Campylobacterales</taxon>
        <taxon>Sulfurimonadaceae</taxon>
        <taxon>Sulfurimonas</taxon>
    </lineage>
</organism>
<dbReference type="CDD" id="cd16441">
    <property type="entry name" value="beta_Kdo_transferase_KpsS"/>
    <property type="match status" value="1"/>
</dbReference>
<accession>A0A7M1AVG5</accession>